<dbReference type="GO" id="GO:0003824">
    <property type="term" value="F:catalytic activity"/>
    <property type="evidence" value="ECO:0007669"/>
    <property type="project" value="InterPro"/>
</dbReference>
<keyword evidence="5" id="KW-1133">Transmembrane helix</keyword>
<evidence type="ECO:0000256" key="2">
    <source>
        <dbReference type="ARBA" id="ARBA00023043"/>
    </source>
</evidence>
<dbReference type="HOGENOM" id="CLU_000288_34_2_1"/>
<feature type="repeat" description="ANK" evidence="3">
    <location>
        <begin position="1140"/>
        <end position="1172"/>
    </location>
</feature>
<dbReference type="SUPFAM" id="SSF48403">
    <property type="entry name" value="Ankyrin repeat"/>
    <property type="match status" value="2"/>
</dbReference>
<dbReference type="Pfam" id="PF12796">
    <property type="entry name" value="Ank_2"/>
    <property type="match status" value="6"/>
</dbReference>
<dbReference type="PROSITE" id="PS50088">
    <property type="entry name" value="ANK_REPEAT"/>
    <property type="match status" value="13"/>
</dbReference>
<dbReference type="Gene3D" id="3.40.50.300">
    <property type="entry name" value="P-loop containing nucleotide triphosphate hydrolases"/>
    <property type="match status" value="1"/>
</dbReference>
<dbReference type="PRINTS" id="PR01415">
    <property type="entry name" value="ANKYRIN"/>
</dbReference>
<feature type="repeat" description="ANK" evidence="3">
    <location>
        <begin position="1207"/>
        <end position="1239"/>
    </location>
</feature>
<feature type="repeat" description="ANK" evidence="3">
    <location>
        <begin position="1309"/>
        <end position="1341"/>
    </location>
</feature>
<comment type="caution">
    <text evidence="8">The sequence shown here is derived from an EMBL/GenBank/DDBJ whole genome shotgun (WGS) entry which is preliminary data.</text>
</comment>
<evidence type="ECO:0000256" key="3">
    <source>
        <dbReference type="PROSITE-ProRule" id="PRU00023"/>
    </source>
</evidence>
<name>A0A0B4H6F8_METGA</name>
<feature type="repeat" description="ANK" evidence="3">
    <location>
        <begin position="1107"/>
        <end position="1139"/>
    </location>
</feature>
<dbReference type="Pfam" id="PF24883">
    <property type="entry name" value="NPHP3_N"/>
    <property type="match status" value="1"/>
</dbReference>
<dbReference type="InterPro" id="IPR002110">
    <property type="entry name" value="Ankyrin_rpt"/>
</dbReference>
<dbReference type="InterPro" id="IPR051165">
    <property type="entry name" value="Multifunctional_ANK_Repeat"/>
</dbReference>
<evidence type="ECO:0000256" key="4">
    <source>
        <dbReference type="SAM" id="MobiDB-lite"/>
    </source>
</evidence>
<dbReference type="SUPFAM" id="SSF53167">
    <property type="entry name" value="Purine and uridine phosphorylases"/>
    <property type="match status" value="1"/>
</dbReference>
<keyword evidence="1" id="KW-0677">Repeat</keyword>
<keyword evidence="9" id="KW-1185">Reference proteome</keyword>
<dbReference type="InterPro" id="IPR056884">
    <property type="entry name" value="NPHP3-like_N"/>
</dbReference>
<dbReference type="Gene3D" id="1.25.40.20">
    <property type="entry name" value="Ankyrin repeat-containing domain"/>
    <property type="match status" value="6"/>
</dbReference>
<feature type="transmembrane region" description="Helical" evidence="5">
    <location>
        <begin position="20"/>
        <end position="40"/>
    </location>
</feature>
<evidence type="ECO:0000313" key="9">
    <source>
        <dbReference type="Proteomes" id="UP000031192"/>
    </source>
</evidence>
<feature type="repeat" description="ANK" evidence="3">
    <location>
        <begin position="1275"/>
        <end position="1307"/>
    </location>
</feature>
<gene>
    <name evidence="8" type="ORF">MGU_07417</name>
</gene>
<feature type="repeat" description="ANK" evidence="3">
    <location>
        <begin position="1241"/>
        <end position="1273"/>
    </location>
</feature>
<dbReference type="OrthoDB" id="4961234at2759"/>
<reference evidence="8 9" key="1">
    <citation type="journal article" date="2014" name="Proc. Natl. Acad. Sci. U.S.A.">
        <title>Trajectory and genomic determinants of fungal-pathogen speciation and host adaptation.</title>
        <authorList>
            <person name="Hu X."/>
            <person name="Xiao G."/>
            <person name="Zheng P."/>
            <person name="Shang Y."/>
            <person name="Su Y."/>
            <person name="Zhang X."/>
            <person name="Liu X."/>
            <person name="Zhan S."/>
            <person name="St Leger R.J."/>
            <person name="Wang C."/>
        </authorList>
    </citation>
    <scope>NUCLEOTIDE SEQUENCE [LARGE SCALE GENOMIC DNA]</scope>
    <source>
        <strain evidence="8 9">ARSEF 977</strain>
    </source>
</reference>
<feature type="repeat" description="ANK" evidence="3">
    <location>
        <begin position="1375"/>
        <end position="1407"/>
    </location>
</feature>
<evidence type="ECO:0000259" key="6">
    <source>
        <dbReference type="Pfam" id="PF22939"/>
    </source>
</evidence>
<sequence length="1475" mass="163446">MSSFLASRMLAAHLVSSHRLACSILMCGLLFLLTASYFLWSQGASRLRRPLRVRATLAKPGGGTAKESDEGDTTPGPGNGISGQKRRLDPEDYTVGWICALRMEHFAACALLDEEHQGPEYVYVPGVADTAYTLGRVGEHNVVIIVTSEACSNPASVAAQHLSCSFPNIRFGLLVGMGGGVPSPKHDVRLGDIVVGVARGDSHGVFHYDLGKTMQDGNLHVTSVVNQPPIFLRNAVDRLQFRYDIPGHQLQQTTSSILEGNPGLQTFKRPRPSADRLYRAEVTHPPGTGGCETSCGTDPVKLVRRNERDPFKSYPAVHYGVIASASQIPRDAFIRDKLVAEKNVVCFETEAAGLMSHFPCLVIRSIYNYADSHNNDEWRRYAAISAAAYAKDLLHQIPIAAVNSQKRIGDILRGESSRVLQHGHLLIKAHIIAAEDPEKPDAGASQAQRRAKRRAARWTWSPEEVQCLESLRLAGNNDIIAYEWYKDRVEDPLDGTCQWLLKQHHYQKWLKQDSGVLLLLARPGHGKSVLAKYVVDRGLPKKPTVCYFFFQKGVQDQVRQALCALLHQLFSQNPPLLDYAMRQFRRDKQGLITSTESLWGILRNAVKDSQAGRIIFVLDAVDVCTDSDLRGLAQNIHNHVTGSWIGSNKLKYLLTSRPDQSSLFPFYNQPSEDSPHITIFEEDTSRFIMDDVTHFVSHRVARLSKTKGLLESISRRLEWILQGKHDGSHLWIRLALEYLERQDLENSPRAIDHYIAKLPIGVPRVYGLIFDSLNAQQQLVALKVLHLILAANRPLTVSEVNIAMNLDDTVKSIQDIDLQNEQNLKTRLQSMCGAFISIYEDSIYFRHETAREFLLADASLTSPIPSEPRHHSTSLMQAHTTLVEACVLYLNLLNADLELPEETIGEANTSNPRYAFLDYSAKNWASHLRQANITDDAAVIPRVLKICDSNSRSYAAWFEIYRQTISAEITGKLTNLMLASHHGHLPIVDLLLKGSPKIEGDNDKDSRTPLSWAAQSGHEAVARLLLEKGANIEAKDSQTDRTPLSWAAENGHEAVVRLLLDKGANTETKDSQRGRTPLAWAVENEHEAIICLLLQKGANIEAKDSQCSQTPLSRAAESGREGLTRLLLQKGADLKAKDKNSQTPLYWAARMGHEAVVQLLLERGATLEAEHTIDGKMPLLWASENGHQVLARLLLDQGANIETPNTSGWTPLLLCAKNGHEAVVKLLLNRGALLESKDAQDGRTPLSWAAENGHEEVVSLLLGKCAHIEAKDTKNERTPLSWAAERGHGAVVRLLLYESANIETRDSKHGRTPLAWAAEKGHKDVVELLLEDDSELEVKDNTGQTPLLLAGRNGYDAIVRQLLDALAAFNVRDGNGRTLLSLAAEKGYENIVRLLLNNMATVDLMDKETNRTPLSWAAEKGHEEIARLLLGFGADVGSKDCHGQTPLSWAAKTDNKNIVALLQEASELAQRRKEA</sequence>
<dbReference type="InterPro" id="IPR054471">
    <property type="entry name" value="GPIID_WHD"/>
</dbReference>
<keyword evidence="5" id="KW-0472">Membrane</keyword>
<feature type="repeat" description="ANK" evidence="3">
    <location>
        <begin position="1073"/>
        <end position="1105"/>
    </location>
</feature>
<organism evidence="8 9">
    <name type="scientific">Metarhizium guizhouense (strain ARSEF 977)</name>
    <dbReference type="NCBI Taxonomy" id="1276136"/>
    <lineage>
        <taxon>Eukaryota</taxon>
        <taxon>Fungi</taxon>
        <taxon>Dikarya</taxon>
        <taxon>Ascomycota</taxon>
        <taxon>Pezizomycotina</taxon>
        <taxon>Sordariomycetes</taxon>
        <taxon>Hypocreomycetidae</taxon>
        <taxon>Hypocreales</taxon>
        <taxon>Clavicipitaceae</taxon>
        <taxon>Metarhizium</taxon>
    </lineage>
</organism>
<dbReference type="InterPro" id="IPR036770">
    <property type="entry name" value="Ankyrin_rpt-contain_sf"/>
</dbReference>
<dbReference type="SMART" id="SM00248">
    <property type="entry name" value="ANK"/>
    <property type="match status" value="15"/>
</dbReference>
<dbReference type="PANTHER" id="PTHR24123:SF33">
    <property type="entry name" value="PROTEIN HOS4"/>
    <property type="match status" value="1"/>
</dbReference>
<accession>A0A0B4H6F8</accession>
<feature type="domain" description="GPI inositol-deacylase winged helix" evidence="6">
    <location>
        <begin position="776"/>
        <end position="859"/>
    </location>
</feature>
<dbReference type="PROSITE" id="PS50297">
    <property type="entry name" value="ANK_REP_REGION"/>
    <property type="match status" value="13"/>
</dbReference>
<dbReference type="Proteomes" id="UP000031192">
    <property type="component" value="Unassembled WGS sequence"/>
</dbReference>
<evidence type="ECO:0000313" key="8">
    <source>
        <dbReference type="EMBL" id="KID85361.1"/>
    </source>
</evidence>
<feature type="repeat" description="ANK" evidence="3">
    <location>
        <begin position="1342"/>
        <end position="1374"/>
    </location>
</feature>
<feature type="repeat" description="ANK" evidence="3">
    <location>
        <begin position="1409"/>
        <end position="1441"/>
    </location>
</feature>
<dbReference type="EMBL" id="AZNH01000031">
    <property type="protein sequence ID" value="KID85361.1"/>
    <property type="molecule type" value="Genomic_DNA"/>
</dbReference>
<protein>
    <submittedName>
        <fullName evidence="8">Ankyrin repeat protein</fullName>
    </submittedName>
</protein>
<dbReference type="Pfam" id="PF22939">
    <property type="entry name" value="WHD_GPIID"/>
    <property type="match status" value="1"/>
</dbReference>
<evidence type="ECO:0000259" key="7">
    <source>
        <dbReference type="Pfam" id="PF24883"/>
    </source>
</evidence>
<dbReference type="PANTHER" id="PTHR24123">
    <property type="entry name" value="ANKYRIN REPEAT-CONTAINING"/>
    <property type="match status" value="1"/>
</dbReference>
<feature type="repeat" description="ANK" evidence="3">
    <location>
        <begin position="1005"/>
        <end position="1037"/>
    </location>
</feature>
<feature type="repeat" description="ANK" evidence="3">
    <location>
        <begin position="1174"/>
        <end position="1206"/>
    </location>
</feature>
<feature type="domain" description="Nephrocystin 3-like N-terminal" evidence="7">
    <location>
        <begin position="495"/>
        <end position="657"/>
    </location>
</feature>
<keyword evidence="5" id="KW-0812">Transmembrane</keyword>
<feature type="repeat" description="ANK" evidence="3">
    <location>
        <begin position="1039"/>
        <end position="1071"/>
    </location>
</feature>
<feature type="region of interest" description="Disordered" evidence="4">
    <location>
        <begin position="58"/>
        <end position="87"/>
    </location>
</feature>
<dbReference type="Gene3D" id="3.40.50.1580">
    <property type="entry name" value="Nucleoside phosphorylase domain"/>
    <property type="match status" value="1"/>
</dbReference>
<dbReference type="GO" id="GO:0009116">
    <property type="term" value="P:nucleoside metabolic process"/>
    <property type="evidence" value="ECO:0007669"/>
    <property type="project" value="InterPro"/>
</dbReference>
<keyword evidence="2 3" id="KW-0040">ANK repeat</keyword>
<dbReference type="InterPro" id="IPR035994">
    <property type="entry name" value="Nucleoside_phosphorylase_sf"/>
</dbReference>
<dbReference type="SUPFAM" id="SSF52540">
    <property type="entry name" value="P-loop containing nucleoside triphosphate hydrolases"/>
    <property type="match status" value="1"/>
</dbReference>
<evidence type="ECO:0000256" key="1">
    <source>
        <dbReference type="ARBA" id="ARBA00022737"/>
    </source>
</evidence>
<evidence type="ECO:0000256" key="5">
    <source>
        <dbReference type="SAM" id="Phobius"/>
    </source>
</evidence>
<proteinExistence type="predicted"/>
<dbReference type="InterPro" id="IPR027417">
    <property type="entry name" value="P-loop_NTPase"/>
</dbReference>